<feature type="region of interest" description="Disordered" evidence="1">
    <location>
        <begin position="1"/>
        <end position="26"/>
    </location>
</feature>
<evidence type="ECO:0000313" key="2">
    <source>
        <dbReference type="EMBL" id="KAK2120327.1"/>
    </source>
</evidence>
<name>A0ABQ9WF95_SAGOE</name>
<gene>
    <name evidence="2" type="ORF">P7K49_001713</name>
</gene>
<feature type="compositionally biased region" description="Low complexity" evidence="1">
    <location>
        <begin position="77"/>
        <end position="90"/>
    </location>
</feature>
<proteinExistence type="predicted"/>
<dbReference type="Proteomes" id="UP001266305">
    <property type="component" value="Unassembled WGS sequence"/>
</dbReference>
<evidence type="ECO:0000256" key="1">
    <source>
        <dbReference type="SAM" id="MobiDB-lite"/>
    </source>
</evidence>
<sequence length="149" mass="15612">MATGGRLETRSSRSPQSCPAQPRTEPAAELAWCLVVVGKEDEKRLLLVVLFAVQFPIPEVAAGALTDGGMRAGKNTAVSTARPSSSSPAPNIRDARDHRPPPALPGPPRQVGPKAAGLESRLRAALSPSPENPRSVMAQGGRLGPRQAR</sequence>
<feature type="region of interest" description="Disordered" evidence="1">
    <location>
        <begin position="63"/>
        <end position="149"/>
    </location>
</feature>
<evidence type="ECO:0000313" key="3">
    <source>
        <dbReference type="Proteomes" id="UP001266305"/>
    </source>
</evidence>
<feature type="compositionally biased region" description="Pro residues" evidence="1">
    <location>
        <begin position="101"/>
        <end position="110"/>
    </location>
</feature>
<reference evidence="2 3" key="1">
    <citation type="submission" date="2023-05" db="EMBL/GenBank/DDBJ databases">
        <title>B98-5 Cell Line De Novo Hybrid Assembly: An Optical Mapping Approach.</title>
        <authorList>
            <person name="Kananen K."/>
            <person name="Auerbach J.A."/>
            <person name="Kautto E."/>
            <person name="Blachly J.S."/>
        </authorList>
    </citation>
    <scope>NUCLEOTIDE SEQUENCE [LARGE SCALE GENOMIC DNA]</scope>
    <source>
        <strain evidence="2">B95-8</strain>
        <tissue evidence="2">Cell line</tissue>
    </source>
</reference>
<accession>A0ABQ9WF95</accession>
<dbReference type="EMBL" id="JASSZA010000001">
    <property type="protein sequence ID" value="KAK2120327.1"/>
    <property type="molecule type" value="Genomic_DNA"/>
</dbReference>
<organism evidence="2 3">
    <name type="scientific">Saguinus oedipus</name>
    <name type="common">Cotton-top tamarin</name>
    <name type="synonym">Oedipomidas oedipus</name>
    <dbReference type="NCBI Taxonomy" id="9490"/>
    <lineage>
        <taxon>Eukaryota</taxon>
        <taxon>Metazoa</taxon>
        <taxon>Chordata</taxon>
        <taxon>Craniata</taxon>
        <taxon>Vertebrata</taxon>
        <taxon>Euteleostomi</taxon>
        <taxon>Mammalia</taxon>
        <taxon>Eutheria</taxon>
        <taxon>Euarchontoglires</taxon>
        <taxon>Primates</taxon>
        <taxon>Haplorrhini</taxon>
        <taxon>Platyrrhini</taxon>
        <taxon>Cebidae</taxon>
        <taxon>Callitrichinae</taxon>
        <taxon>Saguinus</taxon>
    </lineage>
</organism>
<protein>
    <submittedName>
        <fullName evidence="2">Uncharacterized protein</fullName>
    </submittedName>
</protein>
<comment type="caution">
    <text evidence="2">The sequence shown here is derived from an EMBL/GenBank/DDBJ whole genome shotgun (WGS) entry which is preliminary data.</text>
</comment>
<keyword evidence="3" id="KW-1185">Reference proteome</keyword>